<name>A0A1J9QIV9_9EURO</name>
<evidence type="ECO:0000256" key="1">
    <source>
        <dbReference type="SAM" id="MobiDB-lite"/>
    </source>
</evidence>
<feature type="compositionally biased region" description="Basic and acidic residues" evidence="1">
    <location>
        <begin position="85"/>
        <end position="104"/>
    </location>
</feature>
<evidence type="ECO:0000313" key="3">
    <source>
        <dbReference type="Proteomes" id="UP000242791"/>
    </source>
</evidence>
<feature type="region of interest" description="Disordered" evidence="1">
    <location>
        <begin position="78"/>
        <end position="120"/>
    </location>
</feature>
<sequence length="132" mass="14748">YRFVPFAEVETFDAHGQDRGGITHERWGRVHQGRWCLEVSRPPQDPPGLLVGPLEQKHQDESVALYSLLDLVRRDAPRLDVGPRPWDDREASPDGEPCRLDGQEKAAPSSSPAEEVADFGTPKNINSIILLD</sequence>
<dbReference type="VEuPathDB" id="FungiDB:ACJ73_09006"/>
<accession>A0A1J9QIV9</accession>
<dbReference type="EMBL" id="LGTZ01002339">
    <property type="protein sequence ID" value="OJD15141.1"/>
    <property type="molecule type" value="Genomic_DNA"/>
</dbReference>
<dbReference type="Proteomes" id="UP000242791">
    <property type="component" value="Unassembled WGS sequence"/>
</dbReference>
<comment type="caution">
    <text evidence="2">The sequence shown here is derived from an EMBL/GenBank/DDBJ whole genome shotgun (WGS) entry which is preliminary data.</text>
</comment>
<reference evidence="2 3" key="1">
    <citation type="submission" date="2015-08" db="EMBL/GenBank/DDBJ databases">
        <title>Emmonsia species relationships and genome sequence.</title>
        <authorList>
            <person name="Cuomo C.A."/>
            <person name="Schwartz I.S."/>
            <person name="Kenyon C."/>
            <person name="De Hoog G.S."/>
            <person name="Govender N.P."/>
            <person name="Botha A."/>
            <person name="Moreno L."/>
            <person name="De Vries M."/>
            <person name="Munoz J.F."/>
            <person name="Stielow J.B."/>
        </authorList>
    </citation>
    <scope>NUCLEOTIDE SEQUENCE [LARGE SCALE GENOMIC DNA]</scope>
    <source>
        <strain evidence="2 3">EI222</strain>
    </source>
</reference>
<keyword evidence="3" id="KW-1185">Reference proteome</keyword>
<evidence type="ECO:0000313" key="2">
    <source>
        <dbReference type="EMBL" id="OJD15141.1"/>
    </source>
</evidence>
<gene>
    <name evidence="2" type="ORF">ACJ73_09006</name>
</gene>
<feature type="non-terminal residue" evidence="2">
    <location>
        <position position="1"/>
    </location>
</feature>
<protein>
    <submittedName>
        <fullName evidence="2">Uncharacterized protein</fullName>
    </submittedName>
</protein>
<organism evidence="2 3">
    <name type="scientific">Blastomyces percursus</name>
    <dbReference type="NCBI Taxonomy" id="1658174"/>
    <lineage>
        <taxon>Eukaryota</taxon>
        <taxon>Fungi</taxon>
        <taxon>Dikarya</taxon>
        <taxon>Ascomycota</taxon>
        <taxon>Pezizomycotina</taxon>
        <taxon>Eurotiomycetes</taxon>
        <taxon>Eurotiomycetidae</taxon>
        <taxon>Onygenales</taxon>
        <taxon>Ajellomycetaceae</taxon>
        <taxon>Blastomyces</taxon>
    </lineage>
</organism>
<proteinExistence type="predicted"/>
<dbReference type="AlphaFoldDB" id="A0A1J9QIV9"/>